<accession>A0A0K0CY79</accession>
<dbReference type="InterPro" id="IPR045263">
    <property type="entry name" value="GLUT"/>
</dbReference>
<evidence type="ECO:0000259" key="6">
    <source>
        <dbReference type="PROSITE" id="PS50850"/>
    </source>
</evidence>
<dbReference type="PANTHER" id="PTHR23503:SF108">
    <property type="entry name" value="MAJOR FACILITATOR SUPERFAMILY (MFS) PROFILE DOMAIN-CONTAINING PROTEIN"/>
    <property type="match status" value="1"/>
</dbReference>
<dbReference type="PANTHER" id="PTHR23503">
    <property type="entry name" value="SOLUTE CARRIER FAMILY 2"/>
    <property type="match status" value="1"/>
</dbReference>
<feature type="transmembrane region" description="Helical" evidence="5">
    <location>
        <begin position="89"/>
        <end position="110"/>
    </location>
</feature>
<proteinExistence type="predicted"/>
<evidence type="ECO:0000313" key="8">
    <source>
        <dbReference type="WBParaSite" id="ACAC_0000258101-mRNA-1"/>
    </source>
</evidence>
<dbReference type="SUPFAM" id="SSF103473">
    <property type="entry name" value="MFS general substrate transporter"/>
    <property type="match status" value="1"/>
</dbReference>
<evidence type="ECO:0000313" key="7">
    <source>
        <dbReference type="Proteomes" id="UP000035642"/>
    </source>
</evidence>
<feature type="domain" description="Major facilitator superfamily (MFS) profile" evidence="6">
    <location>
        <begin position="1"/>
        <end position="425"/>
    </location>
</feature>
<keyword evidence="3 5" id="KW-1133">Transmembrane helix</keyword>
<feature type="transmembrane region" description="Helical" evidence="5">
    <location>
        <begin position="54"/>
        <end position="77"/>
    </location>
</feature>
<dbReference type="AlphaFoldDB" id="A0A0K0CY79"/>
<dbReference type="Proteomes" id="UP000035642">
    <property type="component" value="Unassembled WGS sequence"/>
</dbReference>
<feature type="transmembrane region" description="Helical" evidence="5">
    <location>
        <begin position="329"/>
        <end position="353"/>
    </location>
</feature>
<name>A0A0K0CY79_ANGCA</name>
<keyword evidence="2 5" id="KW-0812">Transmembrane</keyword>
<dbReference type="PROSITE" id="PS50850">
    <property type="entry name" value="MFS"/>
    <property type="match status" value="1"/>
</dbReference>
<organism evidence="7 8">
    <name type="scientific">Angiostrongylus cantonensis</name>
    <name type="common">Rat lungworm</name>
    <dbReference type="NCBI Taxonomy" id="6313"/>
    <lineage>
        <taxon>Eukaryota</taxon>
        <taxon>Metazoa</taxon>
        <taxon>Ecdysozoa</taxon>
        <taxon>Nematoda</taxon>
        <taxon>Chromadorea</taxon>
        <taxon>Rhabditida</taxon>
        <taxon>Rhabditina</taxon>
        <taxon>Rhabditomorpha</taxon>
        <taxon>Strongyloidea</taxon>
        <taxon>Metastrongylidae</taxon>
        <taxon>Angiostrongylus</taxon>
    </lineage>
</organism>
<feature type="transmembrane region" description="Helical" evidence="5">
    <location>
        <begin position="271"/>
        <end position="291"/>
    </location>
</feature>
<dbReference type="GO" id="GO:0016020">
    <property type="term" value="C:membrane"/>
    <property type="evidence" value="ECO:0007669"/>
    <property type="project" value="UniProtKB-SubCell"/>
</dbReference>
<keyword evidence="4 5" id="KW-0472">Membrane</keyword>
<dbReference type="STRING" id="6313.A0A0K0CY79"/>
<reference evidence="8" key="2">
    <citation type="submission" date="2017-02" db="UniProtKB">
        <authorList>
            <consortium name="WormBaseParasite"/>
        </authorList>
    </citation>
    <scope>IDENTIFICATION</scope>
</reference>
<protein>
    <submittedName>
        <fullName evidence="8">MFS domain-containing protein</fullName>
    </submittedName>
</protein>
<dbReference type="InterPro" id="IPR036259">
    <property type="entry name" value="MFS_trans_sf"/>
</dbReference>
<dbReference type="InterPro" id="IPR020846">
    <property type="entry name" value="MFS_dom"/>
</dbReference>
<dbReference type="WBParaSite" id="ACAC_0000258101-mRNA-1">
    <property type="protein sequence ID" value="ACAC_0000258101-mRNA-1"/>
    <property type="gene ID" value="ACAC_0000258101"/>
</dbReference>
<dbReference type="Gene3D" id="1.20.1250.20">
    <property type="entry name" value="MFS general substrate transporter like domains"/>
    <property type="match status" value="2"/>
</dbReference>
<dbReference type="PROSITE" id="PS00216">
    <property type="entry name" value="SUGAR_TRANSPORT_1"/>
    <property type="match status" value="1"/>
</dbReference>
<evidence type="ECO:0000256" key="3">
    <source>
        <dbReference type="ARBA" id="ARBA00022989"/>
    </source>
</evidence>
<sequence length="425" mass="47801">MNFYLLTFGLLSAVVNFPEGYSNSFPNTSHKSFQRMINDSYIGRGNEQGISQEAYIWIWSAILNVWFLGYLVGTFLTPCLLENMGRKRTLLWSNVVALLGSILSFLSVTISVPELFFVSRIVASISSGLSFGSLILFLQETSPTEYRGMASFLSENTFTATTVMGIGFGMDTIFGKNLPVLTGISTIPAIISIIIIIPLRETPKYLLINRKDRKAAKESLKFYRGNTIDADVILDEMLLEIDDKIVAGIWPIIYLSTDIFSKHFTEQSSQWASLVFIIASFAAGICGMFIIERFGRRTLMLWLGFFNIVSLMLFVVFEQLSNLFEPLKWGSIVAMTLFGITYGIGLGPIAFFITSELVAQQHRSLVQSMVFASWAFIPLFIVPSSFSMTYLFFNMPETAGREVHDIVQELLARTNKNQVHQLFDI</sequence>
<evidence type="ECO:0000256" key="1">
    <source>
        <dbReference type="ARBA" id="ARBA00004141"/>
    </source>
</evidence>
<dbReference type="InterPro" id="IPR005829">
    <property type="entry name" value="Sugar_transporter_CS"/>
</dbReference>
<keyword evidence="7" id="KW-1185">Reference proteome</keyword>
<dbReference type="GO" id="GO:0015149">
    <property type="term" value="F:hexose transmembrane transporter activity"/>
    <property type="evidence" value="ECO:0007669"/>
    <property type="project" value="TreeGrafter"/>
</dbReference>
<dbReference type="Pfam" id="PF00083">
    <property type="entry name" value="Sugar_tr"/>
    <property type="match status" value="2"/>
</dbReference>
<feature type="transmembrane region" description="Helical" evidence="5">
    <location>
        <begin position="116"/>
        <end position="138"/>
    </location>
</feature>
<feature type="transmembrane region" description="Helical" evidence="5">
    <location>
        <begin position="298"/>
        <end position="317"/>
    </location>
</feature>
<dbReference type="InterPro" id="IPR005828">
    <property type="entry name" value="MFS_sugar_transport-like"/>
</dbReference>
<feature type="transmembrane region" description="Helical" evidence="5">
    <location>
        <begin position="365"/>
        <end position="386"/>
    </location>
</feature>
<comment type="subcellular location">
    <subcellularLocation>
        <location evidence="1">Membrane</location>
        <topology evidence="1">Multi-pass membrane protein</topology>
    </subcellularLocation>
</comment>
<evidence type="ECO:0000256" key="2">
    <source>
        <dbReference type="ARBA" id="ARBA00022692"/>
    </source>
</evidence>
<feature type="transmembrane region" description="Helical" evidence="5">
    <location>
        <begin position="178"/>
        <end position="199"/>
    </location>
</feature>
<evidence type="ECO:0000256" key="5">
    <source>
        <dbReference type="SAM" id="Phobius"/>
    </source>
</evidence>
<evidence type="ECO:0000256" key="4">
    <source>
        <dbReference type="ARBA" id="ARBA00023136"/>
    </source>
</evidence>
<reference evidence="7" key="1">
    <citation type="submission" date="2012-09" db="EMBL/GenBank/DDBJ databases">
        <authorList>
            <person name="Martin A.A."/>
        </authorList>
    </citation>
    <scope>NUCLEOTIDE SEQUENCE</scope>
</reference>